<reference evidence="2 3" key="1">
    <citation type="journal article" date="2019" name="Plant Biotechnol. J.">
        <title>The red bayberry genome and genetic basis of sex determination.</title>
        <authorList>
            <person name="Jia H.M."/>
            <person name="Jia H.J."/>
            <person name="Cai Q.L."/>
            <person name="Wang Y."/>
            <person name="Zhao H.B."/>
            <person name="Yang W.F."/>
            <person name="Wang G.Y."/>
            <person name="Li Y.H."/>
            <person name="Zhan D.L."/>
            <person name="Shen Y.T."/>
            <person name="Niu Q.F."/>
            <person name="Chang L."/>
            <person name="Qiu J."/>
            <person name="Zhao L."/>
            <person name="Xie H.B."/>
            <person name="Fu W.Y."/>
            <person name="Jin J."/>
            <person name="Li X.W."/>
            <person name="Jiao Y."/>
            <person name="Zhou C.C."/>
            <person name="Tu T."/>
            <person name="Chai C.Y."/>
            <person name="Gao J.L."/>
            <person name="Fan L.J."/>
            <person name="van de Weg E."/>
            <person name="Wang J.Y."/>
            <person name="Gao Z.S."/>
        </authorList>
    </citation>
    <scope>NUCLEOTIDE SEQUENCE [LARGE SCALE GENOMIC DNA]</scope>
    <source>
        <tissue evidence="2">Leaves</tissue>
    </source>
</reference>
<evidence type="ECO:0000313" key="2">
    <source>
        <dbReference type="EMBL" id="KAB1215886.1"/>
    </source>
</evidence>
<organism evidence="2 3">
    <name type="scientific">Morella rubra</name>
    <name type="common">Chinese bayberry</name>
    <dbReference type="NCBI Taxonomy" id="262757"/>
    <lineage>
        <taxon>Eukaryota</taxon>
        <taxon>Viridiplantae</taxon>
        <taxon>Streptophyta</taxon>
        <taxon>Embryophyta</taxon>
        <taxon>Tracheophyta</taxon>
        <taxon>Spermatophyta</taxon>
        <taxon>Magnoliopsida</taxon>
        <taxon>eudicotyledons</taxon>
        <taxon>Gunneridae</taxon>
        <taxon>Pentapetalae</taxon>
        <taxon>rosids</taxon>
        <taxon>fabids</taxon>
        <taxon>Fagales</taxon>
        <taxon>Myricaceae</taxon>
        <taxon>Morella</taxon>
    </lineage>
</organism>
<evidence type="ECO:0000313" key="3">
    <source>
        <dbReference type="Proteomes" id="UP000516437"/>
    </source>
</evidence>
<feature type="region of interest" description="Disordered" evidence="1">
    <location>
        <begin position="76"/>
        <end position="145"/>
    </location>
</feature>
<dbReference type="Proteomes" id="UP000516437">
    <property type="component" value="Chromosome 4"/>
</dbReference>
<feature type="compositionally biased region" description="Acidic residues" evidence="1">
    <location>
        <begin position="93"/>
        <end position="106"/>
    </location>
</feature>
<dbReference type="AlphaFoldDB" id="A0A6A1VV09"/>
<name>A0A6A1VV09_9ROSI</name>
<dbReference type="EMBL" id="RXIC02000022">
    <property type="protein sequence ID" value="KAB1215886.1"/>
    <property type="molecule type" value="Genomic_DNA"/>
</dbReference>
<protein>
    <submittedName>
        <fullName evidence="2">Uncharacterized protein</fullName>
    </submittedName>
</protein>
<proteinExistence type="predicted"/>
<accession>A0A6A1VV09</accession>
<feature type="compositionally biased region" description="Acidic residues" evidence="1">
    <location>
        <begin position="117"/>
        <end position="133"/>
    </location>
</feature>
<keyword evidence="3" id="KW-1185">Reference proteome</keyword>
<gene>
    <name evidence="2" type="ORF">CJ030_MR4G010989</name>
</gene>
<comment type="caution">
    <text evidence="2">The sequence shown here is derived from an EMBL/GenBank/DDBJ whole genome shotgun (WGS) entry which is preliminary data.</text>
</comment>
<evidence type="ECO:0000256" key="1">
    <source>
        <dbReference type="SAM" id="MobiDB-lite"/>
    </source>
</evidence>
<sequence>MVKIVMHHCGMVDFWNGKYIEEKVSELGDLDPGYISVTHLWMFLRTAMNYADAVVEPVLVLEEDVVLSEKNEEEDVVLSDVGSGEGDRNVEDIAMESEAADSDDEMGNVLRGNEDANVMDELEIVRDSDDDVMESTSKDKDSDDDIIRGKLGSFKKRN</sequence>
<feature type="compositionally biased region" description="Basic and acidic residues" evidence="1">
    <location>
        <begin position="136"/>
        <end position="145"/>
    </location>
</feature>